<organism evidence="1 2">
    <name type="scientific">Limosilactobacillus reuteri</name>
    <name type="common">Lactobacillus reuteri</name>
    <dbReference type="NCBI Taxonomy" id="1598"/>
    <lineage>
        <taxon>Bacteria</taxon>
        <taxon>Bacillati</taxon>
        <taxon>Bacillota</taxon>
        <taxon>Bacilli</taxon>
        <taxon>Lactobacillales</taxon>
        <taxon>Lactobacillaceae</taxon>
        <taxon>Limosilactobacillus</taxon>
    </lineage>
</organism>
<dbReference type="AlphaFoldDB" id="A0A2T5Q479"/>
<evidence type="ECO:0000313" key="2">
    <source>
        <dbReference type="Proteomes" id="UP000244083"/>
    </source>
</evidence>
<reference evidence="2" key="1">
    <citation type="submission" date="2018-04" db="EMBL/GenBank/DDBJ databases">
        <title>Draft Genome Sequences of 10 Lactobacillus Species from 22 Commercial Probiotic Products.</title>
        <authorList>
            <person name="Gangiredla J."/>
            <person name="Barnaba T.J."/>
            <person name="Mammel M.K."/>
            <person name="Lacher D.W."/>
            <person name="Elkins C.A."/>
            <person name="Lampel K.A."/>
            <person name="Whitehouse C.A."/>
            <person name="Tartera C."/>
        </authorList>
    </citation>
    <scope>NUCLEOTIDE SEQUENCE [LARGE SCALE GENOMIC DNA]</scope>
    <source>
        <strain evidence="2">DS12_10</strain>
    </source>
</reference>
<name>A0A2T5Q479_LIMRT</name>
<dbReference type="Pfam" id="PF21825">
    <property type="entry name" value="crAss001_48"/>
    <property type="match status" value="1"/>
</dbReference>
<dbReference type="RefSeq" id="WP_107721294.1">
    <property type="nucleotide sequence ID" value="NZ_QAZN01000005.1"/>
</dbReference>
<proteinExistence type="predicted"/>
<evidence type="ECO:0000313" key="1">
    <source>
        <dbReference type="EMBL" id="PTV04285.1"/>
    </source>
</evidence>
<dbReference type="InterPro" id="IPR054052">
    <property type="entry name" value="Y16Q-like"/>
</dbReference>
<gene>
    <name evidence="1" type="ORF">DB325_04380</name>
</gene>
<protein>
    <submittedName>
        <fullName evidence="1">Uncharacterized protein</fullName>
    </submittedName>
</protein>
<sequence>MKTNEQAYEDLLFERDEIDRRILRLSNFIYDVHNISKLSFHQKILISIQLQAMKTYKEILTARAADIKIYSSKNSK</sequence>
<comment type="caution">
    <text evidence="1">The sequence shown here is derived from an EMBL/GenBank/DDBJ whole genome shotgun (WGS) entry which is preliminary data.</text>
</comment>
<dbReference type="EMBL" id="QAZN01000005">
    <property type="protein sequence ID" value="PTV04285.1"/>
    <property type="molecule type" value="Genomic_DNA"/>
</dbReference>
<dbReference type="Proteomes" id="UP000244083">
    <property type="component" value="Unassembled WGS sequence"/>
</dbReference>
<accession>A0A2T5Q479</accession>